<reference evidence="2" key="1">
    <citation type="submission" date="2021-08" db="EMBL/GenBank/DDBJ databases">
        <title>Chromosome-Level Trichoderma cornu-damae using Hi-C Data.</title>
        <authorList>
            <person name="Kim C.S."/>
        </authorList>
    </citation>
    <scope>NUCLEOTIDE SEQUENCE</scope>
    <source>
        <strain evidence="2">KA19-0412C</strain>
    </source>
</reference>
<accession>A0A9P8QQG6</accession>
<dbReference type="InterPro" id="IPR010730">
    <property type="entry name" value="HET"/>
</dbReference>
<dbReference type="PANTHER" id="PTHR24148:SF64">
    <property type="entry name" value="HETEROKARYON INCOMPATIBILITY DOMAIN-CONTAINING PROTEIN"/>
    <property type="match status" value="1"/>
</dbReference>
<dbReference type="OrthoDB" id="2157530at2759"/>
<evidence type="ECO:0000313" key="2">
    <source>
        <dbReference type="EMBL" id="KAH6610505.1"/>
    </source>
</evidence>
<sequence length="753" mass="84387">MAENTAAYPSTGCMLEKYLGDLGRLGDTVRKERLLEILGDIGMYDGIPSGAGQGGVISRWEVVTNHTKSLAQLPEKHAHAGKAFQWDENESKDLAGAGEPRWLWDSKESQTVEATEDVLREGYVAVSYTWGRFKIGEAVAPGTPWPVPIVDPRVCENMLGRLKDVMFNSRCSRYFWVDVLCINQSDGEQKAEEIAKQAAIFERAEGAFVYLWTLDFLDDLSQALVNLGDTLLWSFRYGNPRSLISRSRLAISADIEPSDQIYGDGRTPLPEHSRDAMNAKMRLDKWFSSLWALQEMVLAPASLWITRDGACCCVNGKPVTTRFIARAVELLDFTYQAGHSSWLSLMTRYPRAADGASSAEHFLDLMGLENERTRLEEQWRSSASAGEKRLMESRLGDIELGTLLADNGYAGRRMHQLPEFLLRLHRSEARLRKQSIAWIHWAEGQSCLHLSIVASRTAIVAAGTNRSSTKRRSDALLAALKIRPRPEYESSRNLAPGGLPVSLLNRLLELEGSTFCLVSHRLVDVGDVRRMSSPLYSEPLFGPPSDGTRTQDRSVLFSSPLPSTATFCDLRQADWSQYDSVSSQRWRIEADGSLHLPPGTMMQDPATMKTLAIRRNCYHQLDRGIRVEGARPIKELVRDDGRTSNALFLGPNCRVKFFPLCLLREGFPGIGLSLNDHGPLWLGGRTGYEKPKAMGIILVARRGWTKADARPEWHKWGEYWSGEFTGKPLMWDNGIYVSARANDRQVSVFVRDV</sequence>
<proteinExistence type="predicted"/>
<dbReference type="Pfam" id="PF06985">
    <property type="entry name" value="HET"/>
    <property type="match status" value="1"/>
</dbReference>
<protein>
    <recommendedName>
        <fullName evidence="1">Heterokaryon incompatibility domain-containing protein</fullName>
    </recommendedName>
</protein>
<gene>
    <name evidence="2" type="ORF">Trco_000525</name>
</gene>
<comment type="caution">
    <text evidence="2">The sequence shown here is derived from an EMBL/GenBank/DDBJ whole genome shotgun (WGS) entry which is preliminary data.</text>
</comment>
<name>A0A9P8QQG6_9HYPO</name>
<evidence type="ECO:0000313" key="3">
    <source>
        <dbReference type="Proteomes" id="UP000827724"/>
    </source>
</evidence>
<keyword evidence="3" id="KW-1185">Reference proteome</keyword>
<dbReference type="InterPro" id="IPR052895">
    <property type="entry name" value="HetReg/Transcr_Mod"/>
</dbReference>
<dbReference type="EMBL" id="JAIWOZ010000001">
    <property type="protein sequence ID" value="KAH6610505.1"/>
    <property type="molecule type" value="Genomic_DNA"/>
</dbReference>
<dbReference type="AlphaFoldDB" id="A0A9P8QQG6"/>
<dbReference type="PANTHER" id="PTHR24148">
    <property type="entry name" value="ANKYRIN REPEAT DOMAIN-CONTAINING PROTEIN 39 HOMOLOG-RELATED"/>
    <property type="match status" value="1"/>
</dbReference>
<evidence type="ECO:0000259" key="1">
    <source>
        <dbReference type="Pfam" id="PF06985"/>
    </source>
</evidence>
<organism evidence="2 3">
    <name type="scientific">Trichoderma cornu-damae</name>
    <dbReference type="NCBI Taxonomy" id="654480"/>
    <lineage>
        <taxon>Eukaryota</taxon>
        <taxon>Fungi</taxon>
        <taxon>Dikarya</taxon>
        <taxon>Ascomycota</taxon>
        <taxon>Pezizomycotina</taxon>
        <taxon>Sordariomycetes</taxon>
        <taxon>Hypocreomycetidae</taxon>
        <taxon>Hypocreales</taxon>
        <taxon>Hypocreaceae</taxon>
        <taxon>Trichoderma</taxon>
    </lineage>
</organism>
<dbReference type="Proteomes" id="UP000827724">
    <property type="component" value="Unassembled WGS sequence"/>
</dbReference>
<feature type="domain" description="Heterokaryon incompatibility" evidence="1">
    <location>
        <begin position="123"/>
        <end position="295"/>
    </location>
</feature>